<organism evidence="8 9">
    <name type="scientific">Colocasia esculenta</name>
    <name type="common">Wild taro</name>
    <name type="synonym">Arum esculentum</name>
    <dbReference type="NCBI Taxonomy" id="4460"/>
    <lineage>
        <taxon>Eukaryota</taxon>
        <taxon>Viridiplantae</taxon>
        <taxon>Streptophyta</taxon>
        <taxon>Embryophyta</taxon>
        <taxon>Tracheophyta</taxon>
        <taxon>Spermatophyta</taxon>
        <taxon>Magnoliopsida</taxon>
        <taxon>Liliopsida</taxon>
        <taxon>Araceae</taxon>
        <taxon>Aroideae</taxon>
        <taxon>Colocasieae</taxon>
        <taxon>Colocasia</taxon>
    </lineage>
</organism>
<feature type="transmembrane region" description="Helical" evidence="7">
    <location>
        <begin position="82"/>
        <end position="105"/>
    </location>
</feature>
<evidence type="ECO:0000256" key="2">
    <source>
        <dbReference type="ARBA" id="ARBA00022676"/>
    </source>
</evidence>
<keyword evidence="2" id="KW-0328">Glycosyltransferase</keyword>
<reference evidence="8" key="1">
    <citation type="submission" date="2017-07" db="EMBL/GenBank/DDBJ databases">
        <title>Taro Niue Genome Assembly and Annotation.</title>
        <authorList>
            <person name="Atibalentja N."/>
            <person name="Keating K."/>
            <person name="Fields C.J."/>
        </authorList>
    </citation>
    <scope>NUCLEOTIDE SEQUENCE</scope>
    <source>
        <strain evidence="8">Niue_2</strain>
        <tissue evidence="8">Leaf</tissue>
    </source>
</reference>
<name>A0A843VBD5_COLES</name>
<dbReference type="InterPro" id="IPR003406">
    <property type="entry name" value="Glyco_trans_14"/>
</dbReference>
<sequence length="377" mass="40202">MPSSVSRGGAFLMESTPAVLTLKMAAAPPSTHVRYADDRPPFNGCGLQLLPCAARVSYLKGLRLSMPAGSTELAGRGRGSCLAAAVLPLCVPVSVVLLFGLFIGLQSITPLPVADHDTDDGSVPTYTPPSRPSPVAASSINSSRVGDVKSTEKAGGDDDEELLRRASSTAAEYSNSGCPRKKVAFMFLTKGRMPLRPLWELFFRGHEECCSIYVHTSPEFAEEPPEGSVFSGRRIRSKALDVRRRTLGRKAPDIQRQPLGRRTPGASRSAPSTGRWVAGRQEPSHWAPYAKSSGVGCRTSDVGSPGAGSPVTRRRPLGAWCWVAECQLVGRQMLGHRVPDTGSLGAEHQSSDVESSGVGCQVVGCQKSGRWMLVTEC</sequence>
<keyword evidence="7" id="KW-0812">Transmembrane</keyword>
<accession>A0A843VBD5</accession>
<dbReference type="AlphaFoldDB" id="A0A843VBD5"/>
<comment type="caution">
    <text evidence="8">The sequence shown here is derived from an EMBL/GenBank/DDBJ whole genome shotgun (WGS) entry which is preliminary data.</text>
</comment>
<feature type="compositionally biased region" description="Basic and acidic residues" evidence="6">
    <location>
        <begin position="146"/>
        <end position="156"/>
    </location>
</feature>
<dbReference type="Proteomes" id="UP000652761">
    <property type="component" value="Unassembled WGS sequence"/>
</dbReference>
<keyword evidence="4 7" id="KW-0472">Membrane</keyword>
<evidence type="ECO:0000256" key="3">
    <source>
        <dbReference type="ARBA" id="ARBA00022679"/>
    </source>
</evidence>
<proteinExistence type="predicted"/>
<evidence type="ECO:0000313" key="9">
    <source>
        <dbReference type="Proteomes" id="UP000652761"/>
    </source>
</evidence>
<keyword evidence="7" id="KW-1133">Transmembrane helix</keyword>
<comment type="subcellular location">
    <subcellularLocation>
        <location evidence="1">Membrane</location>
        <topology evidence="1">Single-pass type II membrane protein</topology>
    </subcellularLocation>
</comment>
<feature type="region of interest" description="Disordered" evidence="6">
    <location>
        <begin position="116"/>
        <end position="162"/>
    </location>
</feature>
<dbReference type="EMBL" id="NMUH01001296">
    <property type="protein sequence ID" value="MQL91030.1"/>
    <property type="molecule type" value="Genomic_DNA"/>
</dbReference>
<evidence type="ECO:0000256" key="5">
    <source>
        <dbReference type="ARBA" id="ARBA00023180"/>
    </source>
</evidence>
<evidence type="ECO:0000256" key="7">
    <source>
        <dbReference type="SAM" id="Phobius"/>
    </source>
</evidence>
<keyword evidence="5" id="KW-0325">Glycoprotein</keyword>
<dbReference type="GO" id="GO:0016757">
    <property type="term" value="F:glycosyltransferase activity"/>
    <property type="evidence" value="ECO:0007669"/>
    <property type="project" value="UniProtKB-KW"/>
</dbReference>
<dbReference type="PANTHER" id="PTHR31042">
    <property type="entry name" value="CORE-2/I-BRANCHING BETA-1,6-N-ACETYLGLUCOSAMINYLTRANSFERASE FAMILY PROTEIN-RELATED"/>
    <property type="match status" value="1"/>
</dbReference>
<evidence type="ECO:0000313" key="8">
    <source>
        <dbReference type="EMBL" id="MQL91030.1"/>
    </source>
</evidence>
<keyword evidence="3" id="KW-0808">Transferase</keyword>
<dbReference type="InterPro" id="IPR044174">
    <property type="entry name" value="BC10-like"/>
</dbReference>
<dbReference type="Pfam" id="PF02485">
    <property type="entry name" value="Branch"/>
    <property type="match status" value="1"/>
</dbReference>
<protein>
    <submittedName>
        <fullName evidence="8">Uncharacterized protein</fullName>
    </submittedName>
</protein>
<evidence type="ECO:0000256" key="1">
    <source>
        <dbReference type="ARBA" id="ARBA00004606"/>
    </source>
</evidence>
<evidence type="ECO:0000256" key="4">
    <source>
        <dbReference type="ARBA" id="ARBA00023136"/>
    </source>
</evidence>
<evidence type="ECO:0000256" key="6">
    <source>
        <dbReference type="SAM" id="MobiDB-lite"/>
    </source>
</evidence>
<feature type="region of interest" description="Disordered" evidence="6">
    <location>
        <begin position="248"/>
        <end position="280"/>
    </location>
</feature>
<keyword evidence="9" id="KW-1185">Reference proteome</keyword>
<gene>
    <name evidence="8" type="ORF">Taro_023631</name>
</gene>
<dbReference type="GO" id="GO:0016020">
    <property type="term" value="C:membrane"/>
    <property type="evidence" value="ECO:0007669"/>
    <property type="project" value="UniProtKB-SubCell"/>
</dbReference>
<dbReference type="PANTHER" id="PTHR31042:SF77">
    <property type="entry name" value="GLYCOSYLTRANSFERASE"/>
    <property type="match status" value="1"/>
</dbReference>